<dbReference type="RefSeq" id="WP_076560276.1">
    <property type="nucleotide sequence ID" value="NZ_FTOC01000011.1"/>
</dbReference>
<dbReference type="SUPFAM" id="SSF53187">
    <property type="entry name" value="Zn-dependent exopeptidases"/>
    <property type="match status" value="1"/>
</dbReference>
<sequence length="441" mass="49335">MKTWKQLFVGYGFNVTEKEPDVFSWEHEKNENIRFALEVLDRLGVRYELESNGIRLLQPPVMEKKWVDALNVPGRGQAEMIAGNPTLRQLDTHISGLVTQLNRLGLETVFSCDGHGKRPAHLDFVDRETTVSAVRLLEAFFGKRARVTREGIRINAGLAELTACAKEISEMDDIEKIVDIREEKRRHPFEEKLEKLLMIPGTSGEEEDIRHFVKEDIEPLVDDLVVDEYGNLLARKVCGSGRGPVVLLNAHLDTVDGIVPGRSILKKGSEWSSEEGILGADDRAGVAVILEVLRHVGNYFDGTLKIAFTVEEEIGLRGSRNVNPVFLWGVDAAFVLDRRGAGDVVVRGGGVDFCTRRFASWVKRTAGNGWSPVERGSSDARVWAEAGIETVNLSVGYRNEHTVAETLNVDACLETVELVKRLLRENRSLQRLMNRKSRISV</sequence>
<accession>A0A1N7KFD2</accession>
<keyword evidence="4" id="KW-1185">Reference proteome</keyword>
<dbReference type="InterPro" id="IPR051464">
    <property type="entry name" value="Peptidase_M42_aminopept"/>
</dbReference>
<keyword evidence="3" id="KW-0645">Protease</keyword>
<dbReference type="Pfam" id="PF05343">
    <property type="entry name" value="Peptidase_M42"/>
    <property type="match status" value="1"/>
</dbReference>
<dbReference type="PANTHER" id="PTHR32481">
    <property type="entry name" value="AMINOPEPTIDASE"/>
    <property type="match status" value="1"/>
</dbReference>
<dbReference type="EMBL" id="FTOC01000011">
    <property type="protein sequence ID" value="SIS60174.1"/>
    <property type="molecule type" value="Genomic_DNA"/>
</dbReference>
<dbReference type="PANTHER" id="PTHR32481:SF0">
    <property type="entry name" value="AMINOPEPTIDASE YPDE-RELATED"/>
    <property type="match status" value="1"/>
</dbReference>
<dbReference type="GO" id="GO:0004177">
    <property type="term" value="F:aminopeptidase activity"/>
    <property type="evidence" value="ECO:0007669"/>
    <property type="project" value="UniProtKB-KW"/>
</dbReference>
<dbReference type="PROSITE" id="PS00758">
    <property type="entry name" value="ARGE_DAPE_CPG2_1"/>
    <property type="match status" value="1"/>
</dbReference>
<dbReference type="OrthoDB" id="8441064at2"/>
<evidence type="ECO:0000256" key="1">
    <source>
        <dbReference type="ARBA" id="ARBA00022723"/>
    </source>
</evidence>
<keyword evidence="2" id="KW-0378">Hydrolase</keyword>
<evidence type="ECO:0000313" key="3">
    <source>
        <dbReference type="EMBL" id="SIS60174.1"/>
    </source>
</evidence>
<protein>
    <submittedName>
        <fullName evidence="3">M42 glutamyl aminopeptidase</fullName>
    </submittedName>
</protein>
<dbReference type="Proteomes" id="UP000187608">
    <property type="component" value="Unassembled WGS sequence"/>
</dbReference>
<evidence type="ECO:0000256" key="2">
    <source>
        <dbReference type="ARBA" id="ARBA00022801"/>
    </source>
</evidence>
<proteinExistence type="predicted"/>
<keyword evidence="3" id="KW-0031">Aminopeptidase</keyword>
<dbReference type="InterPro" id="IPR008007">
    <property type="entry name" value="Peptidase_M42"/>
</dbReference>
<dbReference type="InterPro" id="IPR001261">
    <property type="entry name" value="ArgE/DapE_CS"/>
</dbReference>
<organism evidence="3 4">
    <name type="scientific">Salimicrobium flavidum</name>
    <dbReference type="NCBI Taxonomy" id="570947"/>
    <lineage>
        <taxon>Bacteria</taxon>
        <taxon>Bacillati</taxon>
        <taxon>Bacillota</taxon>
        <taxon>Bacilli</taxon>
        <taxon>Bacillales</taxon>
        <taxon>Bacillaceae</taxon>
        <taxon>Salimicrobium</taxon>
    </lineage>
</organism>
<dbReference type="STRING" id="570947.SAMN05421687_11116"/>
<dbReference type="AlphaFoldDB" id="A0A1N7KFD2"/>
<reference evidence="4" key="1">
    <citation type="submission" date="2017-01" db="EMBL/GenBank/DDBJ databases">
        <authorList>
            <person name="Varghese N."/>
            <person name="Submissions S."/>
        </authorList>
    </citation>
    <scope>NUCLEOTIDE SEQUENCE [LARGE SCALE GENOMIC DNA]</scope>
    <source>
        <strain evidence="4">DSM 23127</strain>
    </source>
</reference>
<evidence type="ECO:0000313" key="4">
    <source>
        <dbReference type="Proteomes" id="UP000187608"/>
    </source>
</evidence>
<name>A0A1N7KFD2_9BACI</name>
<dbReference type="GO" id="GO:0046872">
    <property type="term" value="F:metal ion binding"/>
    <property type="evidence" value="ECO:0007669"/>
    <property type="project" value="UniProtKB-KW"/>
</dbReference>
<dbReference type="Gene3D" id="3.40.630.10">
    <property type="entry name" value="Zn peptidases"/>
    <property type="match status" value="1"/>
</dbReference>
<gene>
    <name evidence="3" type="ORF">SAMN05421687_11116</name>
</gene>
<keyword evidence="1" id="KW-0479">Metal-binding</keyword>